<dbReference type="STRING" id="1163406.A0A0L0MXB3"/>
<dbReference type="EMBL" id="LFRF01000054">
    <property type="protein sequence ID" value="KND86518.1"/>
    <property type="molecule type" value="Genomic_DNA"/>
</dbReference>
<dbReference type="Gene3D" id="1.10.600.10">
    <property type="entry name" value="Farnesyl Diphosphate Synthase"/>
    <property type="match status" value="1"/>
</dbReference>
<evidence type="ECO:0000313" key="1">
    <source>
        <dbReference type="EMBL" id="KND86518.1"/>
    </source>
</evidence>
<evidence type="ECO:0000313" key="2">
    <source>
        <dbReference type="Proteomes" id="UP000036947"/>
    </source>
</evidence>
<keyword evidence="2" id="KW-1185">Reference proteome</keyword>
<accession>A0A0L0MXB3</accession>
<gene>
    <name evidence="1" type="ORF">TOPH_08844</name>
</gene>
<dbReference type="OrthoDB" id="6486656at2759"/>
<sequence length="90" mass="10527">MVAVCERRGMGTQEAIDTVGRLLNDRYSRWDEIEATVPSWGEPVDTEVKRYIEAIKTIVHGNLSWSFKSERYLGHDPAKVRRTRRMEIYV</sequence>
<dbReference type="InterPro" id="IPR008949">
    <property type="entry name" value="Isoprenoid_synthase_dom_sf"/>
</dbReference>
<name>A0A0L0MXB3_TOLOC</name>
<comment type="caution">
    <text evidence="1">The sequence shown here is derived from an EMBL/GenBank/DDBJ whole genome shotgun (WGS) entry which is preliminary data.</text>
</comment>
<reference evidence="1 2" key="1">
    <citation type="journal article" date="2015" name="BMC Genomics">
        <title>The genome of the truffle-parasite Tolypocladium ophioglossoides and the evolution of antifungal peptaibiotics.</title>
        <authorList>
            <person name="Quandt C.A."/>
            <person name="Bushley K.E."/>
            <person name="Spatafora J.W."/>
        </authorList>
    </citation>
    <scope>NUCLEOTIDE SEQUENCE [LARGE SCALE GENOMIC DNA]</scope>
    <source>
        <strain evidence="1 2">CBS 100239</strain>
    </source>
</reference>
<protein>
    <submittedName>
        <fullName evidence="1">Presilphiperfolan-8-beta-ol synthase</fullName>
    </submittedName>
</protein>
<dbReference type="Proteomes" id="UP000036947">
    <property type="component" value="Unassembled WGS sequence"/>
</dbReference>
<organism evidence="1 2">
    <name type="scientific">Tolypocladium ophioglossoides (strain CBS 100239)</name>
    <name type="common">Snaketongue truffleclub</name>
    <name type="synonym">Elaphocordyceps ophioglossoides</name>
    <dbReference type="NCBI Taxonomy" id="1163406"/>
    <lineage>
        <taxon>Eukaryota</taxon>
        <taxon>Fungi</taxon>
        <taxon>Dikarya</taxon>
        <taxon>Ascomycota</taxon>
        <taxon>Pezizomycotina</taxon>
        <taxon>Sordariomycetes</taxon>
        <taxon>Hypocreomycetidae</taxon>
        <taxon>Hypocreales</taxon>
        <taxon>Ophiocordycipitaceae</taxon>
        <taxon>Tolypocladium</taxon>
    </lineage>
</organism>
<dbReference type="SUPFAM" id="SSF48576">
    <property type="entry name" value="Terpenoid synthases"/>
    <property type="match status" value="1"/>
</dbReference>
<proteinExistence type="predicted"/>
<dbReference type="AlphaFoldDB" id="A0A0L0MXB3"/>